<dbReference type="EMBL" id="QYUL01000008">
    <property type="protein sequence ID" value="RJF76440.1"/>
    <property type="molecule type" value="Genomic_DNA"/>
</dbReference>
<protein>
    <submittedName>
        <fullName evidence="1">Uncharacterized protein</fullName>
    </submittedName>
</protein>
<reference evidence="1 2" key="1">
    <citation type="submission" date="2018-09" db="EMBL/GenBank/DDBJ databases">
        <authorList>
            <person name="Zhu H."/>
        </authorList>
    </citation>
    <scope>NUCLEOTIDE SEQUENCE [LARGE SCALE GENOMIC DNA]</scope>
    <source>
        <strain evidence="1 2">K2W22B-5</strain>
    </source>
</reference>
<comment type="caution">
    <text evidence="1">The sequence shown here is derived from an EMBL/GenBank/DDBJ whole genome shotgun (WGS) entry which is preliminary data.</text>
</comment>
<organism evidence="1 2">
    <name type="scientific">Azospirillum cavernae</name>
    <dbReference type="NCBI Taxonomy" id="2320860"/>
    <lineage>
        <taxon>Bacteria</taxon>
        <taxon>Pseudomonadati</taxon>
        <taxon>Pseudomonadota</taxon>
        <taxon>Alphaproteobacteria</taxon>
        <taxon>Rhodospirillales</taxon>
        <taxon>Azospirillaceae</taxon>
        <taxon>Azospirillum</taxon>
    </lineage>
</organism>
<name>A0A418VJX6_9PROT</name>
<keyword evidence="2" id="KW-1185">Reference proteome</keyword>
<evidence type="ECO:0000313" key="1">
    <source>
        <dbReference type="EMBL" id="RJF76440.1"/>
    </source>
</evidence>
<gene>
    <name evidence="1" type="ORF">D3877_29075</name>
</gene>
<proteinExistence type="predicted"/>
<accession>A0A418VJX6</accession>
<evidence type="ECO:0000313" key="2">
    <source>
        <dbReference type="Proteomes" id="UP000283458"/>
    </source>
</evidence>
<dbReference type="AlphaFoldDB" id="A0A418VJX6"/>
<dbReference type="Proteomes" id="UP000283458">
    <property type="component" value="Unassembled WGS sequence"/>
</dbReference>
<sequence>MVLDPSIINQANQQARRRAEVDKPAAALEPSGAVVEEAMKEADRIVARKGLEDASNPPQWLRNRVAEAAKRLRVAPDQVEVLGWAPMLHAGWECHSAAVLARLPGGCIRWVVVDDVGDGRFPVVDMLRERLAAYHDAIAATEQLLALAAQHERIEDALDDDAEWLGVEVQKGNER</sequence>